<gene>
    <name evidence="3" type="ORF">WB403_49895</name>
</gene>
<evidence type="ECO:0000313" key="3">
    <source>
        <dbReference type="EMBL" id="MEI5617224.1"/>
    </source>
</evidence>
<comment type="caution">
    <text evidence="3">The sequence shown here is derived from an EMBL/GenBank/DDBJ whole genome shotgun (WGS) entry which is preliminary data.</text>
</comment>
<keyword evidence="1 2" id="KW-0175">Coiled coil</keyword>
<reference evidence="3 4" key="1">
    <citation type="submission" date="2024-03" db="EMBL/GenBank/DDBJ databases">
        <title>First Report of Pectobacterium brasiliscabiei causing potato scab in china.</title>
        <authorList>
            <person name="Handique U."/>
        </authorList>
    </citation>
    <scope>NUCLEOTIDE SEQUENCE [LARGE SCALE GENOMIC DNA]</scope>
    <source>
        <strain evidence="3 4">ZRIMU1503</strain>
    </source>
</reference>
<dbReference type="PANTHER" id="PTHR30469">
    <property type="entry name" value="MULTIDRUG RESISTANCE PROTEIN MDTA"/>
    <property type="match status" value="1"/>
</dbReference>
<keyword evidence="4" id="KW-1185">Reference proteome</keyword>
<proteinExistence type="predicted"/>
<sequence>MQSSYDRLNRLYQQKSTTQDSWEAARVNLANAQSSISQLESSIKQAEISVATAQTNLGYTKILAPIDGTIISIPVSEGQTVNAN</sequence>
<evidence type="ECO:0000313" key="4">
    <source>
        <dbReference type="Proteomes" id="UP001365781"/>
    </source>
</evidence>
<organism evidence="3 4">
    <name type="scientific">Streptomyces brasiliscabiei</name>
    <dbReference type="NCBI Taxonomy" id="2736302"/>
    <lineage>
        <taxon>Bacteria</taxon>
        <taxon>Bacillati</taxon>
        <taxon>Actinomycetota</taxon>
        <taxon>Actinomycetes</taxon>
        <taxon>Kitasatosporales</taxon>
        <taxon>Streptomycetaceae</taxon>
        <taxon>Streptomyces</taxon>
    </lineage>
</organism>
<name>A0ABU8GW30_9ACTN</name>
<evidence type="ECO:0000256" key="2">
    <source>
        <dbReference type="SAM" id="Coils"/>
    </source>
</evidence>
<dbReference type="InterPro" id="IPR030190">
    <property type="entry name" value="MacA_alpha-hairpin_sf"/>
</dbReference>
<evidence type="ECO:0000256" key="1">
    <source>
        <dbReference type="ARBA" id="ARBA00023054"/>
    </source>
</evidence>
<dbReference type="EMBL" id="JBBAYM010000355">
    <property type="protein sequence ID" value="MEI5617224.1"/>
    <property type="molecule type" value="Genomic_DNA"/>
</dbReference>
<dbReference type="Gene3D" id="6.10.140.1990">
    <property type="match status" value="1"/>
</dbReference>
<feature type="non-terminal residue" evidence="3">
    <location>
        <position position="84"/>
    </location>
</feature>
<accession>A0ABU8GW30</accession>
<dbReference type="Proteomes" id="UP001365781">
    <property type="component" value="Unassembled WGS sequence"/>
</dbReference>
<dbReference type="SUPFAM" id="SSF111369">
    <property type="entry name" value="HlyD-like secretion proteins"/>
    <property type="match status" value="1"/>
</dbReference>
<dbReference type="Gene3D" id="2.40.50.100">
    <property type="match status" value="1"/>
</dbReference>
<feature type="coiled-coil region" evidence="2">
    <location>
        <begin position="29"/>
        <end position="56"/>
    </location>
</feature>
<dbReference type="PANTHER" id="PTHR30469:SF33">
    <property type="entry name" value="SLR1207 PROTEIN"/>
    <property type="match status" value="1"/>
</dbReference>
<protein>
    <submittedName>
        <fullName evidence="3">Uncharacterized protein</fullName>
    </submittedName>
</protein>